<evidence type="ECO:0000313" key="1">
    <source>
        <dbReference type="EMBL" id="JAD84001.1"/>
    </source>
</evidence>
<dbReference type="EMBL" id="GBRH01213894">
    <property type="protein sequence ID" value="JAD84001.1"/>
    <property type="molecule type" value="Transcribed_RNA"/>
</dbReference>
<dbReference type="AlphaFoldDB" id="A0A0A9D887"/>
<reference evidence="1" key="2">
    <citation type="journal article" date="2015" name="Data Brief">
        <title>Shoot transcriptome of the giant reed, Arundo donax.</title>
        <authorList>
            <person name="Barrero R.A."/>
            <person name="Guerrero F.D."/>
            <person name="Moolhuijzen P."/>
            <person name="Goolsby J.A."/>
            <person name="Tidwell J."/>
            <person name="Bellgard S.E."/>
            <person name="Bellgard M.I."/>
        </authorList>
    </citation>
    <scope>NUCLEOTIDE SEQUENCE</scope>
    <source>
        <tissue evidence="1">Shoot tissue taken approximately 20 cm above the soil surface</tissue>
    </source>
</reference>
<reference evidence="1" key="1">
    <citation type="submission" date="2014-09" db="EMBL/GenBank/DDBJ databases">
        <authorList>
            <person name="Magalhaes I.L.F."/>
            <person name="Oliveira U."/>
            <person name="Santos F.R."/>
            <person name="Vidigal T.H.D.A."/>
            <person name="Brescovit A.D."/>
            <person name="Santos A.J."/>
        </authorList>
    </citation>
    <scope>NUCLEOTIDE SEQUENCE</scope>
    <source>
        <tissue evidence="1">Shoot tissue taken approximately 20 cm above the soil surface</tissue>
    </source>
</reference>
<sequence length="103" mass="11609">MVIETVLEQACKEFTILLASHRNQVRSLLRKTMKDDNGTLSKLQLIEAISKCLKDNNECLFSSSRLCRGSSEYLDCEGGLESQEEELEVKTAPKFNVQLSLLV</sequence>
<protein>
    <submittedName>
        <fullName evidence="1">Uncharacterized protein</fullName>
    </submittedName>
</protein>
<organism evidence="1">
    <name type="scientific">Arundo donax</name>
    <name type="common">Giant reed</name>
    <name type="synonym">Donax arundinaceus</name>
    <dbReference type="NCBI Taxonomy" id="35708"/>
    <lineage>
        <taxon>Eukaryota</taxon>
        <taxon>Viridiplantae</taxon>
        <taxon>Streptophyta</taxon>
        <taxon>Embryophyta</taxon>
        <taxon>Tracheophyta</taxon>
        <taxon>Spermatophyta</taxon>
        <taxon>Magnoliopsida</taxon>
        <taxon>Liliopsida</taxon>
        <taxon>Poales</taxon>
        <taxon>Poaceae</taxon>
        <taxon>PACMAD clade</taxon>
        <taxon>Arundinoideae</taxon>
        <taxon>Arundineae</taxon>
        <taxon>Arundo</taxon>
    </lineage>
</organism>
<name>A0A0A9D887_ARUDO</name>
<proteinExistence type="predicted"/>
<accession>A0A0A9D887</accession>